<reference evidence="2 3" key="1">
    <citation type="submission" date="2014-08" db="EMBL/GenBank/DDBJ databases">
        <title>Genome sequences of NCPPB Pectobacterium isolates.</title>
        <authorList>
            <person name="Glover R.H."/>
            <person name="Sapp M."/>
            <person name="Elphinstone J."/>
        </authorList>
    </citation>
    <scope>NUCLEOTIDE SEQUENCE [LARGE SCALE GENOMIC DNA]</scope>
    <source>
        <strain evidence="2 3">NCPPB 2795</strain>
    </source>
</reference>
<dbReference type="EMBL" id="JQHM01000001">
    <property type="protein sequence ID" value="KFX07529.1"/>
    <property type="molecule type" value="Genomic_DNA"/>
</dbReference>
<dbReference type="GO" id="GO:0005737">
    <property type="term" value="C:cytoplasm"/>
    <property type="evidence" value="ECO:0007669"/>
    <property type="project" value="TreeGrafter"/>
</dbReference>
<dbReference type="SUPFAM" id="SSF56281">
    <property type="entry name" value="Metallo-hydrolase/oxidoreductase"/>
    <property type="match status" value="1"/>
</dbReference>
<name>A0A093S403_9GAMM</name>
<dbReference type="Gene3D" id="3.60.15.10">
    <property type="entry name" value="Ribonuclease Z/Hydroxyacylglutathione hydrolase-like"/>
    <property type="match status" value="1"/>
</dbReference>
<dbReference type="InterPro" id="IPR036866">
    <property type="entry name" value="RibonucZ/Hydroxyglut_hydro"/>
</dbReference>
<dbReference type="Pfam" id="PF12706">
    <property type="entry name" value="Lactamase_B_2"/>
    <property type="match status" value="1"/>
</dbReference>
<sequence length="360" mass="40837">MILLLVLAVIAVAVYGWLKQPQYVSPVVKPQPENPLFRDGAFHNPVARPTVGSQNRIALLYRFLFGKDVGALPDTRLPSEKTNLHQLSKTDNVIIWMGHSSYFIQLEGKTFLLDPVFSDNASPVPRTNIAFKGSNVYSAEDVPEIDYLLITHDHWDHLDYPTLNALRGKIRRIVTPTGVGSYFVKWGFSRKDITEGDWFSSLKENGVEIHVLPTQHFSGRLLKHNQTLWGSFALITAQHRLYLGGDSGYGAHYKEIAERLGGFDIAILECGQYDSDWPYVHMTPEESAQAASDLQAKAVLPSHNSKFKLAHHRWNDPLERISQASENQNWRLMTPRIGECVQVDNPQQTFSQWWCSRLDS</sequence>
<dbReference type="eggNOG" id="COG2220">
    <property type="taxonomic scope" value="Bacteria"/>
</dbReference>
<comment type="caution">
    <text evidence="2">The sequence shown here is derived from an EMBL/GenBank/DDBJ whole genome shotgun (WGS) entry which is preliminary data.</text>
</comment>
<dbReference type="AlphaFoldDB" id="A0A093S403"/>
<evidence type="ECO:0000313" key="2">
    <source>
        <dbReference type="EMBL" id="KFX07529.1"/>
    </source>
</evidence>
<dbReference type="RefSeq" id="WP_039322860.1">
    <property type="nucleotide sequence ID" value="NZ_JQHM01000001.1"/>
</dbReference>
<accession>A0A093S403</accession>
<evidence type="ECO:0000313" key="3">
    <source>
        <dbReference type="Proteomes" id="UP000032874"/>
    </source>
</evidence>
<dbReference type="PANTHER" id="PTHR15032:SF4">
    <property type="entry name" value="N-ACYL-PHOSPHATIDYLETHANOLAMINE-HYDROLYZING PHOSPHOLIPASE D"/>
    <property type="match status" value="1"/>
</dbReference>
<dbReference type="Proteomes" id="UP000032874">
    <property type="component" value="Unassembled WGS sequence"/>
</dbReference>
<proteinExistence type="predicted"/>
<organism evidence="2 3">
    <name type="scientific">Pectobacterium betavasculorum</name>
    <dbReference type="NCBI Taxonomy" id="55207"/>
    <lineage>
        <taxon>Bacteria</taxon>
        <taxon>Pseudomonadati</taxon>
        <taxon>Pseudomonadota</taxon>
        <taxon>Gammaproteobacteria</taxon>
        <taxon>Enterobacterales</taxon>
        <taxon>Pectobacteriaceae</taxon>
        <taxon>Pectobacterium</taxon>
    </lineage>
</organism>
<dbReference type="STRING" id="55207.KP22_05405"/>
<evidence type="ECO:0000259" key="1">
    <source>
        <dbReference type="Pfam" id="PF12706"/>
    </source>
</evidence>
<protein>
    <submittedName>
        <fullName evidence="2">Beta-lactamase</fullName>
    </submittedName>
</protein>
<feature type="domain" description="Metallo-beta-lactamase" evidence="1">
    <location>
        <begin position="110"/>
        <end position="303"/>
    </location>
</feature>
<dbReference type="InterPro" id="IPR001279">
    <property type="entry name" value="Metallo-B-lactamas"/>
</dbReference>
<gene>
    <name evidence="2" type="ORF">KP22_05405</name>
</gene>
<dbReference type="PANTHER" id="PTHR15032">
    <property type="entry name" value="N-ACYL-PHOSPHATIDYLETHANOLAMINE-HYDROLYZING PHOSPHOLIPASE D"/>
    <property type="match status" value="1"/>
</dbReference>